<keyword evidence="5 6" id="KW-0472">Membrane</keyword>
<sequence length="285" mass="30722">TVIAIAIPAIVTDFNTFSGLSWIGTAYFLASTPLIPTYGKLADIFGRKPVFIVGITLFKAGSLICGLAPSMPVLIVGRAVAGLGGGGMLPMVVIIISDVVPLRDRPKFQGIIGACFGLASVAVGGAFTDKLSWQWCFLINLPVGALTVFVVLVYLRLPLSLILSHSHPISNLLPLTIALYQAPVTQPHGDIHAKLRKINLLGTFWLSSTAVLIVYALTAGGVNYAWSSAPIKCMIVLAVFSAFMFVFLETKFVKHPLIPRELLENRHVIAAWICAFFLGMTFYSM</sequence>
<dbReference type="PROSITE" id="PS50850">
    <property type="entry name" value="MFS"/>
    <property type="match status" value="1"/>
</dbReference>
<dbReference type="AlphaFoldDB" id="A0A138ZWP6"/>
<dbReference type="PANTHER" id="PTHR23501">
    <property type="entry name" value="MAJOR FACILITATOR SUPERFAMILY"/>
    <property type="match status" value="1"/>
</dbReference>
<feature type="domain" description="Major facilitator superfamily (MFS) profile" evidence="7">
    <location>
        <begin position="1"/>
        <end position="285"/>
    </location>
</feature>
<organism evidence="8 9">
    <name type="scientific">Gonapodya prolifera (strain JEL478)</name>
    <name type="common">Monoblepharis prolifera</name>
    <dbReference type="NCBI Taxonomy" id="1344416"/>
    <lineage>
        <taxon>Eukaryota</taxon>
        <taxon>Fungi</taxon>
        <taxon>Fungi incertae sedis</taxon>
        <taxon>Chytridiomycota</taxon>
        <taxon>Chytridiomycota incertae sedis</taxon>
        <taxon>Monoblepharidomycetes</taxon>
        <taxon>Monoblepharidales</taxon>
        <taxon>Gonapodyaceae</taxon>
        <taxon>Gonapodya</taxon>
    </lineage>
</organism>
<evidence type="ECO:0000256" key="6">
    <source>
        <dbReference type="SAM" id="Phobius"/>
    </source>
</evidence>
<dbReference type="InterPro" id="IPR011701">
    <property type="entry name" value="MFS"/>
</dbReference>
<evidence type="ECO:0000259" key="7">
    <source>
        <dbReference type="PROSITE" id="PS50850"/>
    </source>
</evidence>
<dbReference type="GO" id="GO:0012505">
    <property type="term" value="C:endomembrane system"/>
    <property type="evidence" value="ECO:0007669"/>
    <property type="project" value="UniProtKB-SubCell"/>
</dbReference>
<feature type="non-terminal residue" evidence="8">
    <location>
        <position position="1"/>
    </location>
</feature>
<feature type="transmembrane region" description="Helical" evidence="6">
    <location>
        <begin position="229"/>
        <end position="248"/>
    </location>
</feature>
<dbReference type="GO" id="GO:0005886">
    <property type="term" value="C:plasma membrane"/>
    <property type="evidence" value="ECO:0007669"/>
    <property type="project" value="TreeGrafter"/>
</dbReference>
<name>A0A138ZWP6_GONPJ</name>
<comment type="subcellular location">
    <subcellularLocation>
        <location evidence="1">Endomembrane system</location>
        <topology evidence="1">Multi-pass membrane protein</topology>
    </subcellularLocation>
</comment>
<evidence type="ECO:0000256" key="1">
    <source>
        <dbReference type="ARBA" id="ARBA00004127"/>
    </source>
</evidence>
<evidence type="ECO:0000313" key="8">
    <source>
        <dbReference type="EMBL" id="KXS08940.1"/>
    </source>
</evidence>
<protein>
    <submittedName>
        <fullName evidence="8">MFS general substrate transporter</fullName>
    </submittedName>
</protein>
<feature type="transmembrane region" description="Helical" evidence="6">
    <location>
        <begin position="108"/>
        <end position="126"/>
    </location>
</feature>
<dbReference type="Proteomes" id="UP000070544">
    <property type="component" value="Unassembled WGS sequence"/>
</dbReference>
<feature type="transmembrane region" description="Helical" evidence="6">
    <location>
        <begin position="132"/>
        <end position="155"/>
    </location>
</feature>
<dbReference type="Pfam" id="PF07690">
    <property type="entry name" value="MFS_1"/>
    <property type="match status" value="1"/>
</dbReference>
<dbReference type="InterPro" id="IPR036259">
    <property type="entry name" value="MFS_trans_sf"/>
</dbReference>
<dbReference type="SUPFAM" id="SSF103473">
    <property type="entry name" value="MFS general substrate transporter"/>
    <property type="match status" value="1"/>
</dbReference>
<dbReference type="EMBL" id="KQ965912">
    <property type="protein sequence ID" value="KXS08940.1"/>
    <property type="molecule type" value="Genomic_DNA"/>
</dbReference>
<keyword evidence="9" id="KW-1185">Reference proteome</keyword>
<feature type="transmembrane region" description="Helical" evidence="6">
    <location>
        <begin position="20"/>
        <end position="38"/>
    </location>
</feature>
<evidence type="ECO:0000256" key="4">
    <source>
        <dbReference type="ARBA" id="ARBA00022989"/>
    </source>
</evidence>
<dbReference type="OrthoDB" id="2147446at2759"/>
<reference evidence="8 9" key="1">
    <citation type="journal article" date="2015" name="Genome Biol. Evol.">
        <title>Phylogenomic analyses indicate that early fungi evolved digesting cell walls of algal ancestors of land plants.</title>
        <authorList>
            <person name="Chang Y."/>
            <person name="Wang S."/>
            <person name="Sekimoto S."/>
            <person name="Aerts A.L."/>
            <person name="Choi C."/>
            <person name="Clum A."/>
            <person name="LaButti K.M."/>
            <person name="Lindquist E.A."/>
            <person name="Yee Ngan C."/>
            <person name="Ohm R.A."/>
            <person name="Salamov A.A."/>
            <person name="Grigoriev I.V."/>
            <person name="Spatafora J.W."/>
            <person name="Berbee M.L."/>
        </authorList>
    </citation>
    <scope>NUCLEOTIDE SEQUENCE [LARGE SCALE GENOMIC DNA]</scope>
    <source>
        <strain evidence="8 9">JEL478</strain>
    </source>
</reference>
<accession>A0A138ZWP6</accession>
<dbReference type="GO" id="GO:0022857">
    <property type="term" value="F:transmembrane transporter activity"/>
    <property type="evidence" value="ECO:0007669"/>
    <property type="project" value="InterPro"/>
</dbReference>
<keyword evidence="4 6" id="KW-1133">Transmembrane helix</keyword>
<feature type="transmembrane region" description="Helical" evidence="6">
    <location>
        <begin position="268"/>
        <end position="284"/>
    </location>
</feature>
<dbReference type="InterPro" id="IPR020846">
    <property type="entry name" value="MFS_dom"/>
</dbReference>
<dbReference type="Gene3D" id="1.20.1720.10">
    <property type="entry name" value="Multidrug resistance protein D"/>
    <property type="match status" value="1"/>
</dbReference>
<feature type="transmembrane region" description="Helical" evidence="6">
    <location>
        <begin position="75"/>
        <end position="96"/>
    </location>
</feature>
<dbReference type="OMA" id="SMAFAVC"/>
<proteinExistence type="predicted"/>
<keyword evidence="2" id="KW-0813">Transport</keyword>
<keyword evidence="3 6" id="KW-0812">Transmembrane</keyword>
<evidence type="ECO:0000256" key="5">
    <source>
        <dbReference type="ARBA" id="ARBA00023136"/>
    </source>
</evidence>
<feature type="transmembrane region" description="Helical" evidence="6">
    <location>
        <begin position="50"/>
        <end position="69"/>
    </location>
</feature>
<evidence type="ECO:0000256" key="3">
    <source>
        <dbReference type="ARBA" id="ARBA00022692"/>
    </source>
</evidence>
<gene>
    <name evidence="8" type="ORF">M427DRAFT_106220</name>
</gene>
<evidence type="ECO:0000256" key="2">
    <source>
        <dbReference type="ARBA" id="ARBA00022448"/>
    </source>
</evidence>
<feature type="transmembrane region" description="Helical" evidence="6">
    <location>
        <begin position="198"/>
        <end position="217"/>
    </location>
</feature>
<dbReference type="PANTHER" id="PTHR23501:SF191">
    <property type="entry name" value="VACUOLAR BASIC AMINO ACID TRANSPORTER 4"/>
    <property type="match status" value="1"/>
</dbReference>
<evidence type="ECO:0000313" key="9">
    <source>
        <dbReference type="Proteomes" id="UP000070544"/>
    </source>
</evidence>